<organism evidence="3 4">
    <name type="scientific">Williamwhitmania taraxaci</name>
    <dbReference type="NCBI Taxonomy" id="1640674"/>
    <lineage>
        <taxon>Bacteria</taxon>
        <taxon>Pseudomonadati</taxon>
        <taxon>Bacteroidota</taxon>
        <taxon>Bacteroidia</taxon>
        <taxon>Bacteroidales</taxon>
        <taxon>Williamwhitmaniaceae</taxon>
        <taxon>Williamwhitmania</taxon>
    </lineage>
</organism>
<dbReference type="Pfam" id="PF01648">
    <property type="entry name" value="ACPS"/>
    <property type="match status" value="1"/>
</dbReference>
<accession>A0A1G6HDE8</accession>
<keyword evidence="4" id="KW-1185">Reference proteome</keyword>
<keyword evidence="1 3" id="KW-0808">Transferase</keyword>
<dbReference type="STRING" id="1640674.SAMN05216323_100969"/>
<protein>
    <submittedName>
        <fullName evidence="3">Phosphopantetheinyl transferase</fullName>
    </submittedName>
</protein>
<sequence>MGLVFNGSLLADAHLWLWRIEEEESFFLDKLNLSAADQLLLATFSATSRRLEWLASRFVLQQAFGNEVYISYNAENKPMLNGVLGHISISHSHQMVGVLYHPVFSVGLDVERVSARPTKVIHRFLDDNEQLLVAKDDACEAITRAWCSKEALFKLMGQHCFTLKDDFKLTTALQPSSDEAVFFLKPLGVPQQVFFHKVDDYIVALTINQNSKH</sequence>
<feature type="domain" description="4'-phosphopantetheinyl transferase" evidence="2">
    <location>
        <begin position="105"/>
        <end position="205"/>
    </location>
</feature>
<dbReference type="RefSeq" id="WP_092436076.1">
    <property type="nucleotide sequence ID" value="NZ_FMYP01000009.1"/>
</dbReference>
<dbReference type="EMBL" id="FMYP01000009">
    <property type="protein sequence ID" value="SDB92118.1"/>
    <property type="molecule type" value="Genomic_DNA"/>
</dbReference>
<dbReference type="GO" id="GO:0008897">
    <property type="term" value="F:holo-[acyl-carrier-protein] synthase activity"/>
    <property type="evidence" value="ECO:0007669"/>
    <property type="project" value="InterPro"/>
</dbReference>
<dbReference type="AlphaFoldDB" id="A0A1G6HDE8"/>
<gene>
    <name evidence="3" type="ORF">SAMN05216323_100969</name>
</gene>
<evidence type="ECO:0000256" key="1">
    <source>
        <dbReference type="ARBA" id="ARBA00022679"/>
    </source>
</evidence>
<dbReference type="GO" id="GO:0000287">
    <property type="term" value="F:magnesium ion binding"/>
    <property type="evidence" value="ECO:0007669"/>
    <property type="project" value="InterPro"/>
</dbReference>
<evidence type="ECO:0000259" key="2">
    <source>
        <dbReference type="Pfam" id="PF01648"/>
    </source>
</evidence>
<dbReference type="OrthoDB" id="1190494at2"/>
<dbReference type="Proteomes" id="UP000199452">
    <property type="component" value="Unassembled WGS sequence"/>
</dbReference>
<evidence type="ECO:0000313" key="4">
    <source>
        <dbReference type="Proteomes" id="UP000199452"/>
    </source>
</evidence>
<name>A0A1G6HDE8_9BACT</name>
<reference evidence="3 4" key="1">
    <citation type="submission" date="2016-09" db="EMBL/GenBank/DDBJ databases">
        <authorList>
            <person name="Capua I."/>
            <person name="De Benedictis P."/>
            <person name="Joannis T."/>
            <person name="Lombin L.H."/>
            <person name="Cattoli G."/>
        </authorList>
    </citation>
    <scope>NUCLEOTIDE SEQUENCE [LARGE SCALE GENOMIC DNA]</scope>
    <source>
        <strain evidence="3 4">A7P-90m</strain>
    </source>
</reference>
<dbReference type="Gene3D" id="3.90.470.20">
    <property type="entry name" value="4'-phosphopantetheinyl transferase domain"/>
    <property type="match status" value="1"/>
</dbReference>
<dbReference type="InterPro" id="IPR008278">
    <property type="entry name" value="4-PPantetheinyl_Trfase_dom"/>
</dbReference>
<proteinExistence type="predicted"/>
<evidence type="ECO:0000313" key="3">
    <source>
        <dbReference type="EMBL" id="SDB92118.1"/>
    </source>
</evidence>
<dbReference type="InterPro" id="IPR037143">
    <property type="entry name" value="4-PPantetheinyl_Trfase_dom_sf"/>
</dbReference>
<dbReference type="SUPFAM" id="SSF56214">
    <property type="entry name" value="4'-phosphopantetheinyl transferase"/>
    <property type="match status" value="2"/>
</dbReference>